<proteinExistence type="predicted"/>
<evidence type="ECO:0000256" key="1">
    <source>
        <dbReference type="SAM" id="MobiDB-lite"/>
    </source>
</evidence>
<protein>
    <recommendedName>
        <fullName evidence="4">DUF3618 domain-containing protein</fullName>
    </recommendedName>
</protein>
<dbReference type="AlphaFoldDB" id="A0A7J5B4W2"/>
<feature type="compositionally biased region" description="Basic and acidic residues" evidence="1">
    <location>
        <begin position="230"/>
        <end position="240"/>
    </location>
</feature>
<accession>A0A7J5B4W2</accession>
<dbReference type="Proteomes" id="UP000490386">
    <property type="component" value="Unassembled WGS sequence"/>
</dbReference>
<gene>
    <name evidence="2" type="ORF">F8O03_02100</name>
</gene>
<dbReference type="OrthoDB" id="4578793at2"/>
<feature type="region of interest" description="Disordered" evidence="1">
    <location>
        <begin position="229"/>
        <end position="348"/>
    </location>
</feature>
<reference evidence="2 3" key="1">
    <citation type="submission" date="2019-09" db="EMBL/GenBank/DDBJ databases">
        <title>Phylogeny of genus Pseudoclavibacter and closely related genus.</title>
        <authorList>
            <person name="Li Y."/>
        </authorList>
    </citation>
    <scope>NUCLEOTIDE SEQUENCE [LARGE SCALE GENOMIC DNA]</scope>
    <source>
        <strain evidence="2 3">THG-MD12</strain>
    </source>
</reference>
<keyword evidence="3" id="KW-1185">Reference proteome</keyword>
<feature type="compositionally biased region" description="Gly residues" evidence="1">
    <location>
        <begin position="266"/>
        <end position="275"/>
    </location>
</feature>
<organism evidence="2 3">
    <name type="scientific">Pseudoclavibacter terrae</name>
    <dbReference type="NCBI Taxonomy" id="1530195"/>
    <lineage>
        <taxon>Bacteria</taxon>
        <taxon>Bacillati</taxon>
        <taxon>Actinomycetota</taxon>
        <taxon>Actinomycetes</taxon>
        <taxon>Micrococcales</taxon>
        <taxon>Microbacteriaceae</taxon>
        <taxon>Pseudoclavibacter</taxon>
    </lineage>
</organism>
<comment type="caution">
    <text evidence="2">The sequence shown here is derived from an EMBL/GenBank/DDBJ whole genome shotgun (WGS) entry which is preliminary data.</text>
</comment>
<sequence>MSNNTPFSVPDTPRHGGALPPDGSPQVHEDGTVFEPGVTEDVTFSPAGTGRASDGGDSRTGAAKEQASQLKDTATDEAKNVTANAKEEARNVAGTAKDEARNVAGTAKEEARNVAGEAKNQLASLYSESMHQLNSQATQQQERAATGLKSLSGEFRNMVSNSEGDGLATELVRRAADTTGAVGAWLGDRNPSGVLDDVRSFARRKPLAFIAIAAVTGLVAGRLTRSIAEVAKDEKADELGRSLSGTSGSRSGGTGAADSPAASSAGAGGSGGGGQSESSGGFARQGTTSYGAGTSDEGIANDVPVAPPAPRPFADARPLENPVGDPLDDPLGEPRRESDGFPNRGTGL</sequence>
<dbReference type="RefSeq" id="WP_151422173.1">
    <property type="nucleotide sequence ID" value="NZ_WBJX01000001.1"/>
</dbReference>
<name>A0A7J5B4W2_9MICO</name>
<feature type="compositionally biased region" description="Low complexity" evidence="1">
    <location>
        <begin position="256"/>
        <end position="265"/>
    </location>
</feature>
<evidence type="ECO:0000313" key="3">
    <source>
        <dbReference type="Proteomes" id="UP000490386"/>
    </source>
</evidence>
<feature type="compositionally biased region" description="Basic and acidic residues" evidence="1">
    <location>
        <begin position="73"/>
        <end position="112"/>
    </location>
</feature>
<evidence type="ECO:0008006" key="4">
    <source>
        <dbReference type="Google" id="ProtNLM"/>
    </source>
</evidence>
<feature type="region of interest" description="Disordered" evidence="1">
    <location>
        <begin position="1"/>
        <end position="115"/>
    </location>
</feature>
<evidence type="ECO:0000313" key="2">
    <source>
        <dbReference type="EMBL" id="KAB1639157.1"/>
    </source>
</evidence>
<dbReference type="EMBL" id="WBJX01000001">
    <property type="protein sequence ID" value="KAB1639157.1"/>
    <property type="molecule type" value="Genomic_DNA"/>
</dbReference>